<dbReference type="AlphaFoldDB" id="Q2W595"/>
<keyword evidence="4" id="KW-1185">Reference proteome</keyword>
<dbReference type="OrthoDB" id="7353877at2"/>
<dbReference type="HOGENOM" id="CLU_1813472_0_0_5"/>
<evidence type="ECO:0000313" key="3">
    <source>
        <dbReference type="EMBL" id="BAE50980.1"/>
    </source>
</evidence>
<evidence type="ECO:0000256" key="1">
    <source>
        <dbReference type="SAM" id="MobiDB-lite"/>
    </source>
</evidence>
<name>Q2W595_PARM1</name>
<organism evidence="3 4">
    <name type="scientific">Paramagnetospirillum magneticum (strain ATCC 700264 / AMB-1)</name>
    <name type="common">Magnetospirillum magneticum</name>
    <dbReference type="NCBI Taxonomy" id="342108"/>
    <lineage>
        <taxon>Bacteria</taxon>
        <taxon>Pseudomonadati</taxon>
        <taxon>Pseudomonadota</taxon>
        <taxon>Alphaproteobacteria</taxon>
        <taxon>Rhodospirillales</taxon>
        <taxon>Magnetospirillaceae</taxon>
        <taxon>Paramagnetospirillum</taxon>
    </lineage>
</organism>
<gene>
    <name evidence="3" type="ordered locus">amb2176</name>
</gene>
<keyword evidence="2" id="KW-0812">Transmembrane</keyword>
<accession>Q2W595</accession>
<dbReference type="EMBL" id="AP007255">
    <property type="protein sequence ID" value="BAE50980.1"/>
    <property type="molecule type" value="Genomic_DNA"/>
</dbReference>
<keyword evidence="2" id="KW-0472">Membrane</keyword>
<feature type="transmembrane region" description="Helical" evidence="2">
    <location>
        <begin position="33"/>
        <end position="53"/>
    </location>
</feature>
<dbReference type="Gene3D" id="3.30.1690.10">
    <property type="entry name" value="TcpA-like pilin"/>
    <property type="match status" value="1"/>
</dbReference>
<dbReference type="Proteomes" id="UP000007058">
    <property type="component" value="Chromosome"/>
</dbReference>
<evidence type="ECO:0000256" key="2">
    <source>
        <dbReference type="SAM" id="Phobius"/>
    </source>
</evidence>
<evidence type="ECO:0000313" key="4">
    <source>
        <dbReference type="Proteomes" id="UP000007058"/>
    </source>
</evidence>
<keyword evidence="2" id="KW-1133">Transmembrane helix</keyword>
<feature type="region of interest" description="Disordered" evidence="1">
    <location>
        <begin position="1"/>
        <end position="26"/>
    </location>
</feature>
<sequence>MATSSATHSKPFIQTPVPRKPVRRSGGGGKAKLLALGGIALVVAALGSAALLMRPHTGGSGLAATPEAFAEQMEAAARAGGGTVPHVFGGTIRAERNGAVLALVADNVPPSACVSVGWKLVRKGLLSINGTMPLRVSAAKLSDLCNQEDGNAVLTWIPKLPE</sequence>
<dbReference type="RefSeq" id="WP_011384575.1">
    <property type="nucleotide sequence ID" value="NC_007626.1"/>
</dbReference>
<dbReference type="KEGG" id="mag:amb2176"/>
<proteinExistence type="predicted"/>
<reference evidence="3 4" key="1">
    <citation type="journal article" date="2005" name="DNA Res.">
        <title>Complete genome sequence of the facultative anaerobic magnetotactic bacterium Magnetospirillum sp. strain AMB-1.</title>
        <authorList>
            <person name="Matsunaga T."/>
            <person name="Okamura Y."/>
            <person name="Fukuda Y."/>
            <person name="Wahyudi A.T."/>
            <person name="Murase Y."/>
            <person name="Takeyama H."/>
        </authorList>
    </citation>
    <scope>NUCLEOTIDE SEQUENCE [LARGE SCALE GENOMIC DNA]</scope>
    <source>
        <strain evidence="4">ATCC 700264 / AMB-1</strain>
    </source>
</reference>
<protein>
    <submittedName>
        <fullName evidence="3">Uncharacterized protein</fullName>
    </submittedName>
</protein>